<proteinExistence type="predicted"/>
<accession>A0A834GLH8</accession>
<keyword evidence="3" id="KW-1185">Reference proteome</keyword>
<gene>
    <name evidence="2" type="ORF">RHSIM_Rhsim07G0167900</name>
</gene>
<dbReference type="InterPro" id="IPR027973">
    <property type="entry name" value="FSAF1-like"/>
</dbReference>
<name>A0A834GLH8_RHOSS</name>
<dbReference type="OrthoDB" id="5556956at2759"/>
<sequence length="301" mass="33622">MLSILAKLTPAPTPDLVIAPTLSLMFSYHHSSMTGVTPNAYCWDSYFDAWTYIIVILQHKISLHPIEMPELALSELLHPGIIGNVLSRRAPLALYNVGSSRAPLAFYNVAESNNGEMSKKKQMNHRKGGSVTEMTTDDVDFKGRKMDIKSIMKDIEFLGSSHMTWQDRKDLENRKVVALGGKPPKNQRLPLSVARVTMKKQKERDQKLQEERMVLGRFGGMLGNGSKRATEKRRPENKVLKSTEGYFRNGVLNVKNLLKPGATRELDRSINTLSAGFDNPGKKKGGFGKKGKKKGGGKKRR</sequence>
<evidence type="ECO:0000256" key="1">
    <source>
        <dbReference type="SAM" id="MobiDB-lite"/>
    </source>
</evidence>
<reference evidence="2" key="1">
    <citation type="submission" date="2019-11" db="EMBL/GenBank/DDBJ databases">
        <authorList>
            <person name="Liu Y."/>
            <person name="Hou J."/>
            <person name="Li T.-Q."/>
            <person name="Guan C.-H."/>
            <person name="Wu X."/>
            <person name="Wu H.-Z."/>
            <person name="Ling F."/>
            <person name="Zhang R."/>
            <person name="Shi X.-G."/>
            <person name="Ren J.-P."/>
            <person name="Chen E.-F."/>
            <person name="Sun J.-M."/>
        </authorList>
    </citation>
    <scope>NUCLEOTIDE SEQUENCE</scope>
    <source>
        <strain evidence="2">Adult_tree_wgs_1</strain>
        <tissue evidence="2">Leaves</tissue>
    </source>
</reference>
<feature type="region of interest" description="Disordered" evidence="1">
    <location>
        <begin position="272"/>
        <end position="301"/>
    </location>
</feature>
<dbReference type="PANTHER" id="PTHR28096:SF1">
    <property type="entry name" value="PROTEIN FAF1"/>
    <property type="match status" value="1"/>
</dbReference>
<feature type="compositionally biased region" description="Basic residues" evidence="1">
    <location>
        <begin position="282"/>
        <end position="301"/>
    </location>
</feature>
<evidence type="ECO:0000313" key="2">
    <source>
        <dbReference type="EMBL" id="KAF7137863.1"/>
    </source>
</evidence>
<dbReference type="PANTHER" id="PTHR28096">
    <property type="entry name" value="PROTEIN FAF1"/>
    <property type="match status" value="1"/>
</dbReference>
<comment type="caution">
    <text evidence="2">The sequence shown here is derived from an EMBL/GenBank/DDBJ whole genome shotgun (WGS) entry which is preliminary data.</text>
</comment>
<dbReference type="EMBL" id="WJXA01000007">
    <property type="protein sequence ID" value="KAF7137863.1"/>
    <property type="molecule type" value="Genomic_DNA"/>
</dbReference>
<evidence type="ECO:0000313" key="3">
    <source>
        <dbReference type="Proteomes" id="UP000626092"/>
    </source>
</evidence>
<dbReference type="GO" id="GO:0005730">
    <property type="term" value="C:nucleolus"/>
    <property type="evidence" value="ECO:0007669"/>
    <property type="project" value="TreeGrafter"/>
</dbReference>
<dbReference type="Pfam" id="PF15375">
    <property type="entry name" value="FSAF1"/>
    <property type="match status" value="1"/>
</dbReference>
<protein>
    <submittedName>
        <fullName evidence="2">Uncharacterized protein</fullName>
    </submittedName>
</protein>
<dbReference type="Proteomes" id="UP000626092">
    <property type="component" value="Unassembled WGS sequence"/>
</dbReference>
<dbReference type="InterPro" id="IPR053030">
    <property type="entry name" value="Ribosomal_biogenesis_FAF1-like"/>
</dbReference>
<dbReference type="GO" id="GO:0000462">
    <property type="term" value="P:maturation of SSU-rRNA from tricistronic rRNA transcript (SSU-rRNA, 5.8S rRNA, LSU-rRNA)"/>
    <property type="evidence" value="ECO:0007669"/>
    <property type="project" value="TreeGrafter"/>
</dbReference>
<dbReference type="AlphaFoldDB" id="A0A834GLH8"/>
<organism evidence="2 3">
    <name type="scientific">Rhododendron simsii</name>
    <name type="common">Sims's rhododendron</name>
    <dbReference type="NCBI Taxonomy" id="118357"/>
    <lineage>
        <taxon>Eukaryota</taxon>
        <taxon>Viridiplantae</taxon>
        <taxon>Streptophyta</taxon>
        <taxon>Embryophyta</taxon>
        <taxon>Tracheophyta</taxon>
        <taxon>Spermatophyta</taxon>
        <taxon>Magnoliopsida</taxon>
        <taxon>eudicotyledons</taxon>
        <taxon>Gunneridae</taxon>
        <taxon>Pentapetalae</taxon>
        <taxon>asterids</taxon>
        <taxon>Ericales</taxon>
        <taxon>Ericaceae</taxon>
        <taxon>Ericoideae</taxon>
        <taxon>Rhodoreae</taxon>
        <taxon>Rhododendron</taxon>
    </lineage>
</organism>